<feature type="transmembrane region" description="Helical" evidence="7">
    <location>
        <begin position="298"/>
        <end position="324"/>
    </location>
</feature>
<keyword evidence="5 7" id="KW-1133">Transmembrane helix</keyword>
<dbReference type="AlphaFoldDB" id="A0A4R7HVL8"/>
<keyword evidence="2 7" id="KW-0813">Transport</keyword>
<keyword evidence="6 7" id="KW-0472">Membrane</keyword>
<dbReference type="GO" id="GO:0005886">
    <property type="term" value="C:plasma membrane"/>
    <property type="evidence" value="ECO:0007669"/>
    <property type="project" value="UniProtKB-SubCell"/>
</dbReference>
<evidence type="ECO:0000313" key="10">
    <source>
        <dbReference type="EMBL" id="TDT14885.1"/>
    </source>
</evidence>
<evidence type="ECO:0000256" key="7">
    <source>
        <dbReference type="RuleBase" id="RU363032"/>
    </source>
</evidence>
<evidence type="ECO:0000256" key="1">
    <source>
        <dbReference type="ARBA" id="ARBA00004651"/>
    </source>
</evidence>
<dbReference type="InterPro" id="IPR035906">
    <property type="entry name" value="MetI-like_sf"/>
</dbReference>
<dbReference type="Pfam" id="PF00528">
    <property type="entry name" value="BPD_transp_1"/>
    <property type="match status" value="1"/>
</dbReference>
<accession>A0A4R7HVL8</accession>
<dbReference type="EMBL" id="SOAU01000001">
    <property type="protein sequence ID" value="TDT14885.1"/>
    <property type="molecule type" value="Genomic_DNA"/>
</dbReference>
<dbReference type="InterPro" id="IPR025966">
    <property type="entry name" value="OppC_N"/>
</dbReference>
<proteinExistence type="inferred from homology"/>
<evidence type="ECO:0000256" key="8">
    <source>
        <dbReference type="SAM" id="MobiDB-lite"/>
    </source>
</evidence>
<dbReference type="Pfam" id="PF12911">
    <property type="entry name" value="OppC_N"/>
    <property type="match status" value="1"/>
</dbReference>
<dbReference type="OrthoDB" id="9812701at2"/>
<dbReference type="CDD" id="cd06261">
    <property type="entry name" value="TM_PBP2"/>
    <property type="match status" value="1"/>
</dbReference>
<name>A0A4R7HVL8_9ACTN</name>
<gene>
    <name evidence="10" type="ORF">BDK89_0444</name>
</gene>
<reference evidence="10 11" key="1">
    <citation type="submission" date="2019-03" db="EMBL/GenBank/DDBJ databases">
        <title>Sequencing the genomes of 1000 actinobacteria strains.</title>
        <authorList>
            <person name="Klenk H.-P."/>
        </authorList>
    </citation>
    <scope>NUCLEOTIDE SEQUENCE [LARGE SCALE GENOMIC DNA]</scope>
    <source>
        <strain evidence="10 11">DSM 18936</strain>
    </source>
</reference>
<dbReference type="PANTHER" id="PTHR43386">
    <property type="entry name" value="OLIGOPEPTIDE TRANSPORT SYSTEM PERMEASE PROTEIN APPC"/>
    <property type="match status" value="1"/>
</dbReference>
<evidence type="ECO:0000256" key="3">
    <source>
        <dbReference type="ARBA" id="ARBA00022475"/>
    </source>
</evidence>
<evidence type="ECO:0000256" key="2">
    <source>
        <dbReference type="ARBA" id="ARBA00022448"/>
    </source>
</evidence>
<sequence length="364" mass="39517">MTISNPRPDAGAANEREITSPEHHDLESVAGDETAHTGLTHHDRAGRVVRIKRLTSELWHDKAGFFGAIFLIVLVFVAVFAPLLAPHDPHDQNLVNRLAPPGFMDGGSWEYPLGTDSLGRDVLSRLMYGARISLLVGLSVVAIAGIVGVALGLIAGYKGGRIDRIVMRTVDTQIAFPGLLIAILLASLLGPSVKTVVIVLSINGWMIYARMSRSVVLSVKETAYVEAAEIIGCRQRRVMFKHILPNLAAPLSTLAVLEFARIVLAEAALSYLGVGVKRTDVSWGLDVAAGQDAIFNSWWLVVMPGLAISLTVLSVNLVASWLRIISDPSEREKRFASVAGRRMRRNKARVKRDAITTGRIAEAR</sequence>
<evidence type="ECO:0000256" key="4">
    <source>
        <dbReference type="ARBA" id="ARBA00022692"/>
    </source>
</evidence>
<feature type="transmembrane region" description="Helical" evidence="7">
    <location>
        <begin position="63"/>
        <end position="85"/>
    </location>
</feature>
<feature type="compositionally biased region" description="Basic and acidic residues" evidence="8">
    <location>
        <begin position="14"/>
        <end position="25"/>
    </location>
</feature>
<protein>
    <submittedName>
        <fullName evidence="10">Peptide/nickel transport system permease protein</fullName>
    </submittedName>
</protein>
<dbReference type="PROSITE" id="PS50928">
    <property type="entry name" value="ABC_TM1"/>
    <property type="match status" value="1"/>
</dbReference>
<comment type="caution">
    <text evidence="10">The sequence shown here is derived from an EMBL/GenBank/DDBJ whole genome shotgun (WGS) entry which is preliminary data.</text>
</comment>
<keyword evidence="4 7" id="KW-0812">Transmembrane</keyword>
<evidence type="ECO:0000313" key="11">
    <source>
        <dbReference type="Proteomes" id="UP000294558"/>
    </source>
</evidence>
<feature type="transmembrane region" description="Helical" evidence="7">
    <location>
        <begin position="169"/>
        <end position="189"/>
    </location>
</feature>
<dbReference type="InterPro" id="IPR000515">
    <property type="entry name" value="MetI-like"/>
</dbReference>
<evidence type="ECO:0000259" key="9">
    <source>
        <dbReference type="PROSITE" id="PS50928"/>
    </source>
</evidence>
<dbReference type="Proteomes" id="UP000294558">
    <property type="component" value="Unassembled WGS sequence"/>
</dbReference>
<dbReference type="Gene3D" id="1.10.3720.10">
    <property type="entry name" value="MetI-like"/>
    <property type="match status" value="1"/>
</dbReference>
<feature type="domain" description="ABC transmembrane type-1" evidence="9">
    <location>
        <begin position="130"/>
        <end position="319"/>
    </location>
</feature>
<evidence type="ECO:0000256" key="5">
    <source>
        <dbReference type="ARBA" id="ARBA00022989"/>
    </source>
</evidence>
<comment type="subcellular location">
    <subcellularLocation>
        <location evidence="1 7">Cell membrane</location>
        <topology evidence="1 7">Multi-pass membrane protein</topology>
    </subcellularLocation>
</comment>
<dbReference type="RefSeq" id="WP_133867395.1">
    <property type="nucleotide sequence ID" value="NZ_SOAU01000001.1"/>
</dbReference>
<evidence type="ECO:0000256" key="6">
    <source>
        <dbReference type="ARBA" id="ARBA00023136"/>
    </source>
</evidence>
<dbReference type="InterPro" id="IPR050366">
    <property type="entry name" value="BP-dependent_transpt_permease"/>
</dbReference>
<comment type="similarity">
    <text evidence="7">Belongs to the binding-protein-dependent transport system permease family.</text>
</comment>
<dbReference type="SUPFAM" id="SSF161098">
    <property type="entry name" value="MetI-like"/>
    <property type="match status" value="1"/>
</dbReference>
<feature type="transmembrane region" description="Helical" evidence="7">
    <location>
        <begin position="132"/>
        <end position="157"/>
    </location>
</feature>
<feature type="region of interest" description="Disordered" evidence="8">
    <location>
        <begin position="1"/>
        <end position="25"/>
    </location>
</feature>
<keyword evidence="3" id="KW-1003">Cell membrane</keyword>
<dbReference type="PANTHER" id="PTHR43386:SF1">
    <property type="entry name" value="D,D-DIPEPTIDE TRANSPORT SYSTEM PERMEASE PROTEIN DDPC-RELATED"/>
    <property type="match status" value="1"/>
</dbReference>
<dbReference type="GO" id="GO:0055085">
    <property type="term" value="P:transmembrane transport"/>
    <property type="evidence" value="ECO:0007669"/>
    <property type="project" value="InterPro"/>
</dbReference>
<organism evidence="10 11">
    <name type="scientific">Ilumatobacter fluminis</name>
    <dbReference type="NCBI Taxonomy" id="467091"/>
    <lineage>
        <taxon>Bacteria</taxon>
        <taxon>Bacillati</taxon>
        <taxon>Actinomycetota</taxon>
        <taxon>Acidimicrobiia</taxon>
        <taxon>Acidimicrobiales</taxon>
        <taxon>Ilumatobacteraceae</taxon>
        <taxon>Ilumatobacter</taxon>
    </lineage>
</organism>
<keyword evidence="11" id="KW-1185">Reference proteome</keyword>